<feature type="compositionally biased region" description="Polar residues" evidence="2">
    <location>
        <begin position="445"/>
        <end position="462"/>
    </location>
</feature>
<organism evidence="6 7">
    <name type="scientific">Chania multitudinisentens RB-25</name>
    <dbReference type="NCBI Taxonomy" id="1441930"/>
    <lineage>
        <taxon>Bacteria</taxon>
        <taxon>Pseudomonadati</taxon>
        <taxon>Pseudomonadota</taxon>
        <taxon>Gammaproteobacteria</taxon>
        <taxon>Enterobacterales</taxon>
        <taxon>Yersiniaceae</taxon>
        <taxon>Chania</taxon>
    </lineage>
</organism>
<evidence type="ECO:0000259" key="4">
    <source>
        <dbReference type="Pfam" id="PF18799"/>
    </source>
</evidence>
<dbReference type="InterPro" id="IPR040651">
    <property type="entry name" value="LPD5"/>
</dbReference>
<dbReference type="HOGENOM" id="CLU_000872_0_0_6"/>
<feature type="region of interest" description="Disordered" evidence="2">
    <location>
        <begin position="630"/>
        <end position="650"/>
    </location>
</feature>
<evidence type="ECO:0000256" key="1">
    <source>
        <dbReference type="SAM" id="Coils"/>
    </source>
</evidence>
<evidence type="ECO:0000313" key="7">
    <source>
        <dbReference type="Proteomes" id="UP000019030"/>
    </source>
</evidence>
<evidence type="ECO:0000259" key="3">
    <source>
        <dbReference type="Pfam" id="PF18796"/>
    </source>
</evidence>
<evidence type="ECO:0000256" key="2">
    <source>
        <dbReference type="SAM" id="MobiDB-lite"/>
    </source>
</evidence>
<keyword evidence="1" id="KW-0175">Coiled coil</keyword>
<reference evidence="6 7" key="1">
    <citation type="submission" date="2014-01" db="EMBL/GenBank/DDBJ databases">
        <title>Isolation of Serratia multitudinisentens RB-25 from Ex-Landfill site.</title>
        <authorList>
            <person name="Robson E.H.J."/>
        </authorList>
    </citation>
    <scope>NUCLEOTIDE SEQUENCE [LARGE SCALE GENOMIC DNA]</scope>
    <source>
        <strain evidence="6 7">RB-25</strain>
    </source>
</reference>
<dbReference type="Pfam" id="PF18799">
    <property type="entry name" value="LPD5"/>
    <property type="match status" value="1"/>
</dbReference>
<dbReference type="Proteomes" id="UP000019030">
    <property type="component" value="Chromosome"/>
</dbReference>
<dbReference type="STRING" id="1441930.Z042_26275"/>
<feature type="domain" description="Large polyvalent protein-associated" evidence="4">
    <location>
        <begin position="981"/>
        <end position="1122"/>
    </location>
</feature>
<dbReference type="EMBL" id="CP007044">
    <property type="protein sequence ID" value="AJW28960.1"/>
    <property type="molecule type" value="Genomic_DNA"/>
</dbReference>
<dbReference type="InterPro" id="IPR040561">
    <property type="entry name" value="LPD38"/>
</dbReference>
<dbReference type="Pfam" id="PF18857">
    <property type="entry name" value="LPD38"/>
    <property type="match status" value="1"/>
</dbReference>
<proteinExistence type="predicted"/>
<dbReference type="InterPro" id="IPR041047">
    <property type="entry name" value="LPD1"/>
</dbReference>
<evidence type="ECO:0008006" key="8">
    <source>
        <dbReference type="Google" id="ProtNLM"/>
    </source>
</evidence>
<sequence length="2481" mass="273012">MANDPQQQRPEEQIQNANRESLNIRQPGETTHTGFDWEQVRKAREAAGRKTVVNDPSIGAGDVMRAVSSAPFEMIKSSAQLFEAGNEFLDRKAADYRSGEKKPLIDIKVDPAMLQVMRDNSGNVLSEAGSATINHAGKLAGAATEAIQSGYSEGAKQAAAMPFVVEDKEKNFHLGSGFFDKDAWLMNAIPTVTQILVAGGTSKLGSAATRNVVEKAMFNRLSQKLPEEAARQMAKETAELAAARAGKTAFVGAMTASAQGSGGNDMREQINILPFHDLIESPTFQKAFNSIDTNPANANLSDTQKLTLARSQVADQAASAVTADPKMLMLNLAASTLGDHTLFRMMTQRGVASGLLPRATGMGTRGVLGAAAEGITEYGQGSGLRYTQNQELIGKAAQKIDPMKDVLLTGFNQAVVGMGIGGAIGAGSGVRGRRSAPEQQPPVTTPDINAQQDASPQPTPGQFANEEAAGAAATRVDNFRDIPAYLRQDPRIQGFAEDNEVQQALAEQQVSPTAEELIQQQIEAGDQGFTPEELAAQERADQAREELIPRLPAPGQTSVIAMPGEIANVNVDEVQAGTGPQFSGGERVRGQEFIPRENQPSSEVGRANQTYDGEVVPTNAIEDRNIIFTDGPTHNTDEIQSGEPPAFTRGETRNQRNLREYANAVGANNQSGTLPDGRHHVNGTPVDAQTEAYAKGQLPGELMFMSSGRPFPSEHYANVSRWGKTPGSSIEPVEGGFAVRMPPKEVTATPQVDNSAGELIVSASGKPFASERAAGASRWGKTPGAAVEPVEGGFGVRMPIDKSGQTEATQLTVNPRQPEVQNRQMTTPEETNRIDDFGEEIKGAAKHKWGKFSEAMEQQTTDEQYRTEPLSKLFPQPDYSKMSTDGVSHDKLAMIAILRAQIPATKPKHLLQRWVDSTHAMKTLSSQVLNGQVTIDELRQRMSSGALAGMKNTHDLIASLPPEQMASASKYRVSHSSYSVYDGKRYPNGHAVYELETAKGASVRGVADTDKATFMEKARAYIEQESGRAPAPKQTDLGIYANRLTRDVYIGYKGASGVTNVKGGFKDPRAARDYLKENRAELEAQIAKQREQARAEQRRESNERRIGELRRTSDVTPEKFDNEFGFRGVQFGNYVEPGRRQAELNDAYDSLMDMADIIGVPARAISLNGELGLAFGARGRGGPNSVKAHYEPGEAVINLTKSKGAGSLAHEWFHALDNYFGQADVGGGRGNTFATSRHRQRMQVKNGKVVVAEHPVRKEVWDAFQGVKKAINESGMVARAQRLDELRSKPYWSTDLEMAARAYERYILERAEAKGISNDYLVNLKKSYEHANPETYAYPTEAELNSGVRAAFDTLFKTLKTKPTEKGIALYSRDGADIGDGNIITEGSFDVEGGKPEKGMTKVYAQRVADYWVRRLNGAAKIKVEVVQTQTEAADMMPNGIPKEFGTVHAIYQPELSRVIVVADNIADGTQLRAKLRHEILAHHGLASVIGDVEYDRIIRVLHQTRDSKNADIQNVWKQVKKSYGNESAEVQANEFLAHMAERSELTGLGAVWDRVVSTITNAFRKMGFFNPGDITPAEIRNILRSIAGRFKRTAMYEGEQPGTREFDNTFSRTDALYSRAPTMDEITNHKMGFNVERGKVDKAKDFFGQMRSKNKDELKSWLHEIGRRLNTKTFDGMAPLKYAEDAAGKSDARSSAYVGARMAAGAGSVTAATLEHGLPKYNKAEGVIERQANTGKEDSLIGILDGLGNHRENFLKWIAGHRSERLMAEGKENNFTADEIVYMKELNKGNEVLFDAQKKKYDAFIKSILDLQQDMGLIDPTSRANWESAWYLPYYREAENGEVRGPWTSRGIANQSSTVRRLKGSELTIKDPIENLFNYVAKSIDASMKNEAMRRAVVNLADTGVLEVIDSPNKLDFERIGKDVVKVFTNGNEQLVKVVDPELYRAFTMIDLERSNSAFMKAARQAKRVLTIGTTSMPDFIVRNFIRDSLHSWSINQDGFKAVTDSFKGLNKALKKDGSLIDMMFAGATFGGGYSNVYDPGGTASSIRGVLRRKGYTDSQIREHESSIVRNSKEAMDKIGAALQKYRGVSEAVENANRVATYNAAIEAGKGKAQAAFESRDLMDFNMMGASKIMINLSDMLPFFNARMQGLSKLGRAIKDDPVGVMKRGGMITAASLALLAMNWDDKRYEELPDWDKDTYWHFFLGDLHVRLPKPFEIGLIYGTMPERFARALGGQDTPGKFGKLMAHNFMATMAFNPIPQVALPIAEAYVNYDFFKGGPIENMADSNLIASARFNEQTSLLMREIGQTTGLSPKMLDHIVQGYTGSLGAYVMGASNILVLGMQDNGETPSMRLDEMPVIKALVRGYGDDPAKSTQFSEDFYRLMEQVNQINSTINSYKKQGRTEEAQQLKEEHKDKLAQRKRMTATQTQLRQLNNQIELVRLDRTLTAEQKRERIDRFMAKRNTLTQQAVERINPYFNK</sequence>
<dbReference type="RefSeq" id="WP_024910313.1">
    <property type="nucleotide sequence ID" value="NZ_CP007044.2"/>
</dbReference>
<reference evidence="6 7" key="2">
    <citation type="submission" date="2015-03" db="EMBL/GenBank/DDBJ databases">
        <authorList>
            <person name="Chan K.-G."/>
        </authorList>
    </citation>
    <scope>NUCLEOTIDE SEQUENCE [LARGE SCALE GENOMIC DNA]</scope>
    <source>
        <strain evidence="6 7">RB-25</strain>
    </source>
</reference>
<dbReference type="KEGG" id="sfo:Z042_26275"/>
<dbReference type="OrthoDB" id="343736at2"/>
<name>A0A0D4ZY89_9GAMM</name>
<feature type="region of interest" description="Disordered" evidence="2">
    <location>
        <begin position="1"/>
        <end position="34"/>
    </location>
</feature>
<gene>
    <name evidence="6" type="ORF">Z042_26275</name>
</gene>
<dbReference type="Pfam" id="PF18796">
    <property type="entry name" value="LPD1"/>
    <property type="match status" value="1"/>
</dbReference>
<keyword evidence="7" id="KW-1185">Reference proteome</keyword>
<feature type="region of interest" description="Disordered" evidence="2">
    <location>
        <begin position="1087"/>
        <end position="1111"/>
    </location>
</feature>
<feature type="domain" description="Large polyvalent protein-associated" evidence="3">
    <location>
        <begin position="1283"/>
        <end position="1362"/>
    </location>
</feature>
<dbReference type="eggNOG" id="COG0503">
    <property type="taxonomic scope" value="Bacteria"/>
</dbReference>
<feature type="coiled-coil region" evidence="1">
    <location>
        <begin position="2408"/>
        <end position="2470"/>
    </location>
</feature>
<feature type="compositionally biased region" description="Polar residues" evidence="2">
    <location>
        <begin position="1"/>
        <end position="33"/>
    </location>
</feature>
<feature type="domain" description="Large polyvalent protein associated" evidence="5">
    <location>
        <begin position="2187"/>
        <end position="2361"/>
    </location>
</feature>
<evidence type="ECO:0000313" key="6">
    <source>
        <dbReference type="EMBL" id="AJW28960.1"/>
    </source>
</evidence>
<protein>
    <recommendedName>
        <fullName evidence="8">Large polyvalent protein-associated domain-containing protein</fullName>
    </recommendedName>
</protein>
<feature type="region of interest" description="Disordered" evidence="2">
    <location>
        <begin position="427"/>
        <end position="470"/>
    </location>
</feature>
<accession>A0A0D4ZY89</accession>
<evidence type="ECO:0000259" key="5">
    <source>
        <dbReference type="Pfam" id="PF18857"/>
    </source>
</evidence>